<keyword evidence="1" id="KW-0472">Membrane</keyword>
<keyword evidence="1" id="KW-1133">Transmembrane helix</keyword>
<evidence type="ECO:0000313" key="2">
    <source>
        <dbReference type="EMBL" id="MFD0861472.1"/>
    </source>
</evidence>
<keyword evidence="1" id="KW-0812">Transmembrane</keyword>
<dbReference type="InterPro" id="IPR025597">
    <property type="entry name" value="DUF4345"/>
</dbReference>
<feature type="transmembrane region" description="Helical" evidence="1">
    <location>
        <begin position="77"/>
        <end position="97"/>
    </location>
</feature>
<evidence type="ECO:0000256" key="1">
    <source>
        <dbReference type="SAM" id="Phobius"/>
    </source>
</evidence>
<comment type="caution">
    <text evidence="2">The sequence shown here is derived from an EMBL/GenBank/DDBJ whole genome shotgun (WGS) entry which is preliminary data.</text>
</comment>
<feature type="transmembrane region" description="Helical" evidence="1">
    <location>
        <begin position="47"/>
        <end position="65"/>
    </location>
</feature>
<sequence length="133" mass="15032">MKRTSKNLHLGISAAIVLGVSLIYGANPNKILPMFFEFRVDNLELKNIFRAVMGLYIGFAVYWIIGIRRSEYWRSATISNVIFMGGLAFGRLLSTIVDGVSTQYTIGLILEFIMMFWGLYNLKEGKTNPKSNP</sequence>
<organism evidence="2 3">
    <name type="scientific">Sungkyunkwania multivorans</name>
    <dbReference type="NCBI Taxonomy" id="1173618"/>
    <lineage>
        <taxon>Bacteria</taxon>
        <taxon>Pseudomonadati</taxon>
        <taxon>Bacteroidota</taxon>
        <taxon>Flavobacteriia</taxon>
        <taxon>Flavobacteriales</taxon>
        <taxon>Flavobacteriaceae</taxon>
        <taxon>Sungkyunkwania</taxon>
    </lineage>
</organism>
<dbReference type="RefSeq" id="WP_386404554.1">
    <property type="nucleotide sequence ID" value="NZ_JBHTJH010000004.1"/>
</dbReference>
<proteinExistence type="predicted"/>
<name>A0ABW3CWN0_9FLAO</name>
<dbReference type="Pfam" id="PF14248">
    <property type="entry name" value="DUF4345"/>
    <property type="match status" value="1"/>
</dbReference>
<gene>
    <name evidence="2" type="ORF">ACFQ1M_04585</name>
</gene>
<dbReference type="EMBL" id="JBHTJH010000004">
    <property type="protein sequence ID" value="MFD0861472.1"/>
    <property type="molecule type" value="Genomic_DNA"/>
</dbReference>
<protein>
    <submittedName>
        <fullName evidence="2">DUF4345 domain-containing protein</fullName>
    </submittedName>
</protein>
<dbReference type="Proteomes" id="UP001596978">
    <property type="component" value="Unassembled WGS sequence"/>
</dbReference>
<accession>A0ABW3CWN0</accession>
<feature type="transmembrane region" description="Helical" evidence="1">
    <location>
        <begin position="103"/>
        <end position="122"/>
    </location>
</feature>
<reference evidence="3" key="1">
    <citation type="journal article" date="2019" name="Int. J. Syst. Evol. Microbiol.">
        <title>The Global Catalogue of Microorganisms (GCM) 10K type strain sequencing project: providing services to taxonomists for standard genome sequencing and annotation.</title>
        <authorList>
            <consortium name="The Broad Institute Genomics Platform"/>
            <consortium name="The Broad Institute Genome Sequencing Center for Infectious Disease"/>
            <person name="Wu L."/>
            <person name="Ma J."/>
        </authorList>
    </citation>
    <scope>NUCLEOTIDE SEQUENCE [LARGE SCALE GENOMIC DNA]</scope>
    <source>
        <strain evidence="3">CCUG 62952</strain>
    </source>
</reference>
<evidence type="ECO:0000313" key="3">
    <source>
        <dbReference type="Proteomes" id="UP001596978"/>
    </source>
</evidence>
<feature type="transmembrane region" description="Helical" evidence="1">
    <location>
        <begin position="7"/>
        <end position="27"/>
    </location>
</feature>
<keyword evidence="3" id="KW-1185">Reference proteome</keyword>